<evidence type="ECO:0000256" key="6">
    <source>
        <dbReference type="ARBA" id="ARBA00022840"/>
    </source>
</evidence>
<accession>A0A316Z2B8</accession>
<evidence type="ECO:0000313" key="11">
    <source>
        <dbReference type="EMBL" id="PWN95062.1"/>
    </source>
</evidence>
<evidence type="ECO:0000256" key="2">
    <source>
        <dbReference type="ARBA" id="ARBA00022527"/>
    </source>
</evidence>
<dbReference type="GO" id="GO:0006624">
    <property type="term" value="P:vacuolar protein processing"/>
    <property type="evidence" value="ECO:0007669"/>
    <property type="project" value="TreeGrafter"/>
</dbReference>
<feature type="non-terminal residue" evidence="11">
    <location>
        <position position="374"/>
    </location>
</feature>
<dbReference type="PROSITE" id="PS50011">
    <property type="entry name" value="PROTEIN_KINASE_DOM"/>
    <property type="match status" value="1"/>
</dbReference>
<keyword evidence="2" id="KW-0723">Serine/threonine-protein kinase</keyword>
<reference evidence="11 12" key="1">
    <citation type="journal article" date="2018" name="Mol. Biol. Evol.">
        <title>Broad Genomic Sampling Reveals a Smut Pathogenic Ancestry of the Fungal Clade Ustilaginomycotina.</title>
        <authorList>
            <person name="Kijpornyongpan T."/>
            <person name="Mondo S.J."/>
            <person name="Barry K."/>
            <person name="Sandor L."/>
            <person name="Lee J."/>
            <person name="Lipzen A."/>
            <person name="Pangilinan J."/>
            <person name="LaButti K."/>
            <person name="Hainaut M."/>
            <person name="Henrissat B."/>
            <person name="Grigoriev I.V."/>
            <person name="Spatafora J.W."/>
            <person name="Aime M.C."/>
        </authorList>
    </citation>
    <scope>NUCLEOTIDE SEQUENCE [LARGE SCALE GENOMIC DNA]</scope>
    <source>
        <strain evidence="11 12">MCA 4186</strain>
    </source>
</reference>
<feature type="region of interest" description="Disordered" evidence="9">
    <location>
        <begin position="138"/>
        <end position="201"/>
    </location>
</feature>
<keyword evidence="5 11" id="KW-0418">Kinase</keyword>
<dbReference type="GO" id="GO:0005794">
    <property type="term" value="C:Golgi apparatus"/>
    <property type="evidence" value="ECO:0007669"/>
    <property type="project" value="TreeGrafter"/>
</dbReference>
<evidence type="ECO:0000256" key="8">
    <source>
        <dbReference type="ARBA" id="ARBA00048679"/>
    </source>
</evidence>
<dbReference type="SMART" id="SM00220">
    <property type="entry name" value="S_TKc"/>
    <property type="match status" value="1"/>
</dbReference>
<dbReference type="AlphaFoldDB" id="A0A316Z2B8"/>
<dbReference type="GO" id="GO:0032889">
    <property type="term" value="P:regulation of vacuole fusion, non-autophagic"/>
    <property type="evidence" value="ECO:0007669"/>
    <property type="project" value="TreeGrafter"/>
</dbReference>
<dbReference type="GO" id="GO:0005524">
    <property type="term" value="F:ATP binding"/>
    <property type="evidence" value="ECO:0007669"/>
    <property type="project" value="UniProtKB-KW"/>
</dbReference>
<sequence>PGGTSLKLNGRAVVLVRLLGEGAVSFVYLARDRESGREFALKVMRCPSGTPTLRLALSEIETTRRFRSPHTIRLLDSCVEQTADGHTVYLFLPLCRGTLQDALAARAVRGETADEASSLRLFRGAAEGLKSMHTWRLPDVGAQPGAAPADVEAAAAEDEEHGEEDERRLLPGQDDSGEAAYPPKPPRMEGSAVPSSDGPVGKGGDLCAWAHRDIKPANIMIAPTSSGSGEPLAVIMDFGSACRARIEIKSRREAIIQQDVAAEHSSMPYRAPELFDVKTDAVLDEKVDIWSLGCTYYAMLYGYSPFETPQLVEQGGSIAMAVQSGSWKFPDAGNAAFSEASKEIIRRCLVLDPRQRADIHEVLELTDKAISALQ</sequence>
<proteinExistence type="predicted"/>
<evidence type="ECO:0000259" key="10">
    <source>
        <dbReference type="PROSITE" id="PS50011"/>
    </source>
</evidence>
<keyword evidence="4" id="KW-0547">Nucleotide-binding</keyword>
<dbReference type="GO" id="GO:0004674">
    <property type="term" value="F:protein serine/threonine kinase activity"/>
    <property type="evidence" value="ECO:0007669"/>
    <property type="project" value="UniProtKB-KW"/>
</dbReference>
<evidence type="ECO:0000256" key="9">
    <source>
        <dbReference type="SAM" id="MobiDB-lite"/>
    </source>
</evidence>
<organism evidence="11 12">
    <name type="scientific">Tilletiopsis washingtonensis</name>
    <dbReference type="NCBI Taxonomy" id="58919"/>
    <lineage>
        <taxon>Eukaryota</taxon>
        <taxon>Fungi</taxon>
        <taxon>Dikarya</taxon>
        <taxon>Basidiomycota</taxon>
        <taxon>Ustilaginomycotina</taxon>
        <taxon>Exobasidiomycetes</taxon>
        <taxon>Entylomatales</taxon>
        <taxon>Entylomatales incertae sedis</taxon>
        <taxon>Tilletiopsis</taxon>
    </lineage>
</organism>
<dbReference type="Pfam" id="PF00069">
    <property type="entry name" value="Pkinase"/>
    <property type="match status" value="2"/>
</dbReference>
<name>A0A316Z2B8_9BASI</name>
<evidence type="ECO:0000313" key="12">
    <source>
        <dbReference type="Proteomes" id="UP000245946"/>
    </source>
</evidence>
<dbReference type="Gene3D" id="1.10.510.10">
    <property type="entry name" value="Transferase(Phosphotransferase) domain 1"/>
    <property type="match status" value="2"/>
</dbReference>
<dbReference type="RefSeq" id="XP_025595341.1">
    <property type="nucleotide sequence ID" value="XM_025739846.1"/>
</dbReference>
<keyword evidence="6" id="KW-0067">ATP-binding</keyword>
<dbReference type="InterPro" id="IPR000719">
    <property type="entry name" value="Prot_kinase_dom"/>
</dbReference>
<dbReference type="SUPFAM" id="SSF56112">
    <property type="entry name" value="Protein kinase-like (PK-like)"/>
    <property type="match status" value="2"/>
</dbReference>
<dbReference type="Proteomes" id="UP000245946">
    <property type="component" value="Unassembled WGS sequence"/>
</dbReference>
<dbReference type="InterPro" id="IPR052239">
    <property type="entry name" value="Ser/Thr-specific_kinases"/>
</dbReference>
<comment type="catalytic activity">
    <reaction evidence="7">
        <text>L-threonyl-[protein] + ATP = O-phospho-L-threonyl-[protein] + ADP + H(+)</text>
        <dbReference type="Rhea" id="RHEA:46608"/>
        <dbReference type="Rhea" id="RHEA-COMP:11060"/>
        <dbReference type="Rhea" id="RHEA-COMP:11605"/>
        <dbReference type="ChEBI" id="CHEBI:15378"/>
        <dbReference type="ChEBI" id="CHEBI:30013"/>
        <dbReference type="ChEBI" id="CHEBI:30616"/>
        <dbReference type="ChEBI" id="CHEBI:61977"/>
        <dbReference type="ChEBI" id="CHEBI:456216"/>
        <dbReference type="EC" id="2.7.11.1"/>
    </reaction>
</comment>
<keyword evidence="12" id="KW-1185">Reference proteome</keyword>
<comment type="catalytic activity">
    <reaction evidence="8">
        <text>L-seryl-[protein] + ATP = O-phospho-L-seryl-[protein] + ADP + H(+)</text>
        <dbReference type="Rhea" id="RHEA:17989"/>
        <dbReference type="Rhea" id="RHEA-COMP:9863"/>
        <dbReference type="Rhea" id="RHEA-COMP:11604"/>
        <dbReference type="ChEBI" id="CHEBI:15378"/>
        <dbReference type="ChEBI" id="CHEBI:29999"/>
        <dbReference type="ChEBI" id="CHEBI:30616"/>
        <dbReference type="ChEBI" id="CHEBI:83421"/>
        <dbReference type="ChEBI" id="CHEBI:456216"/>
        <dbReference type="EC" id="2.7.11.1"/>
    </reaction>
</comment>
<dbReference type="InterPro" id="IPR011009">
    <property type="entry name" value="Kinase-like_dom_sf"/>
</dbReference>
<dbReference type="GeneID" id="37267392"/>
<evidence type="ECO:0000256" key="3">
    <source>
        <dbReference type="ARBA" id="ARBA00022679"/>
    </source>
</evidence>
<feature type="non-terminal residue" evidence="11">
    <location>
        <position position="1"/>
    </location>
</feature>
<feature type="domain" description="Protein kinase" evidence="10">
    <location>
        <begin position="13"/>
        <end position="370"/>
    </location>
</feature>
<keyword evidence="3" id="KW-0808">Transferase</keyword>
<evidence type="ECO:0000256" key="1">
    <source>
        <dbReference type="ARBA" id="ARBA00012513"/>
    </source>
</evidence>
<protein>
    <recommendedName>
        <fullName evidence="1">non-specific serine/threonine protein kinase</fullName>
        <ecNumber evidence="1">2.7.11.1</ecNumber>
    </recommendedName>
</protein>
<evidence type="ECO:0000256" key="7">
    <source>
        <dbReference type="ARBA" id="ARBA00047899"/>
    </source>
</evidence>
<dbReference type="EMBL" id="KZ819307">
    <property type="protein sequence ID" value="PWN95062.1"/>
    <property type="molecule type" value="Genomic_DNA"/>
</dbReference>
<dbReference type="PANTHER" id="PTHR45998">
    <property type="entry name" value="SERINE/THREONINE-PROTEIN KINASE 16"/>
    <property type="match status" value="1"/>
</dbReference>
<evidence type="ECO:0000256" key="5">
    <source>
        <dbReference type="ARBA" id="ARBA00022777"/>
    </source>
</evidence>
<dbReference type="EC" id="2.7.11.1" evidence="1"/>
<dbReference type="STRING" id="58919.A0A316Z2B8"/>
<dbReference type="OrthoDB" id="248923at2759"/>
<dbReference type="PANTHER" id="PTHR45998:SF2">
    <property type="entry name" value="SERINE_THREONINE-PROTEIN KINASE 16"/>
    <property type="match status" value="1"/>
</dbReference>
<gene>
    <name evidence="11" type="ORF">FA09DRAFT_283287</name>
</gene>
<evidence type="ECO:0000256" key="4">
    <source>
        <dbReference type="ARBA" id="ARBA00022741"/>
    </source>
</evidence>
<dbReference type="GO" id="GO:0005773">
    <property type="term" value="C:vacuole"/>
    <property type="evidence" value="ECO:0007669"/>
    <property type="project" value="GOC"/>
</dbReference>